<proteinExistence type="predicted"/>
<feature type="domain" description="GGDEF" evidence="4">
    <location>
        <begin position="303"/>
        <end position="436"/>
    </location>
</feature>
<dbReference type="PROSITE" id="PS50887">
    <property type="entry name" value="GGDEF"/>
    <property type="match status" value="1"/>
</dbReference>
<dbReference type="Proteomes" id="UP000683428">
    <property type="component" value="Chromosome"/>
</dbReference>
<dbReference type="KEGG" id="aiq:Azoinq_01745"/>
<dbReference type="InterPro" id="IPR019247">
    <property type="entry name" value="Histidine_kinase_BarA_N"/>
</dbReference>
<dbReference type="InterPro" id="IPR000160">
    <property type="entry name" value="GGDEF_dom"/>
</dbReference>
<gene>
    <name evidence="5" type="ORF">Azoinq_01745</name>
</gene>
<evidence type="ECO:0000256" key="1">
    <source>
        <dbReference type="SAM" id="Phobius"/>
    </source>
</evidence>
<sequence length="711" mass="77410">MTPTGWTIRQRVLLLALAPAAVIAALLTLYYAISGLDVLDAQLRQRGQATVRYLAPACEYGVIAGDRAGLQALAQAAMQQSDVRAVMVLDMEGQPMALSGRATQSPNQVASQGRGGLLQSQGKGWIGFAAPIRRAEVALDDLDLSAPTGARSAGTEAGGERIGVAYVEIGTDGLAAQKHRFLLRAVLLFVLVMGATSLFALRVARSFSRPVSRLVGAVRAMAAGSLETRVPNVSEGELGQLEQGFNHMAERLENNYHIQQERIAAATTQLAYQASHDPLTGLVNRREFERRILEVLATASPDNSHVLCYLDLDRFKAVNDTCGHGAGDELLRQITRLLQERLREGDVLGRLGGDEFGILLENCPVSDALQVAENLRCLVQDFRFQWNQQLFSIGASIGLVALDGTLGTLEEVLSAVDNACYAAKAQGRNRVVQFQLDGRELMQRQADMGWASRLQRGFQENRFLLFAQSLVPLQGAQTGDLRYEVFPCLLEDGGTVIPAAAFLPSAERFELLAPLDRWLIEAACTGLERLQARFPGRRACCCINLSLQSLEQTQLLTFIRERLTSHGLEADQLCFEISEDLVGRDGPRVRDFAAQVRGLGCQLALDDFGSGLSSFAYLKELPLSWVKLDAKLTRELNTNPISSSLIRAVQSICRTLGLQVVATRVEGEGTFLALQDEGVDWGQGDWFGPARLFDDWLVDLEGPGRDGSSAA</sequence>
<dbReference type="CDD" id="cd01948">
    <property type="entry name" value="EAL"/>
    <property type="match status" value="1"/>
</dbReference>
<keyword evidence="1" id="KW-0812">Transmembrane</keyword>
<evidence type="ECO:0000313" key="6">
    <source>
        <dbReference type="Proteomes" id="UP000683428"/>
    </source>
</evidence>
<dbReference type="InterPro" id="IPR050706">
    <property type="entry name" value="Cyclic-di-GMP_PDE-like"/>
</dbReference>
<dbReference type="EMBL" id="CP064782">
    <property type="protein sequence ID" value="QWT49365.1"/>
    <property type="molecule type" value="Genomic_DNA"/>
</dbReference>
<feature type="transmembrane region" description="Helical" evidence="1">
    <location>
        <begin position="12"/>
        <end position="33"/>
    </location>
</feature>
<feature type="domain" description="EAL" evidence="2">
    <location>
        <begin position="447"/>
        <end position="704"/>
    </location>
</feature>
<dbReference type="AlphaFoldDB" id="A0A975XV24"/>
<evidence type="ECO:0000259" key="3">
    <source>
        <dbReference type="PROSITE" id="PS50885"/>
    </source>
</evidence>
<keyword evidence="1" id="KW-0472">Membrane</keyword>
<dbReference type="GO" id="GO:0071111">
    <property type="term" value="F:cyclic-guanylate-specific phosphodiesterase activity"/>
    <property type="evidence" value="ECO:0007669"/>
    <property type="project" value="InterPro"/>
</dbReference>
<name>A0A975XV24_9RHOO</name>
<dbReference type="InterPro" id="IPR001633">
    <property type="entry name" value="EAL_dom"/>
</dbReference>
<reference evidence="5" key="1">
    <citation type="submission" date="2020-11" db="EMBL/GenBank/DDBJ databases">
        <title>Azospira inquinata sp. nov.</title>
        <authorList>
            <person name="Moe W.M."/>
            <person name="Mikes M.C."/>
        </authorList>
    </citation>
    <scope>NUCLEOTIDE SEQUENCE</scope>
    <source>
        <strain evidence="5">Azo-3</strain>
    </source>
</reference>
<dbReference type="Pfam" id="PF09984">
    <property type="entry name" value="sCache_4"/>
    <property type="match status" value="1"/>
</dbReference>
<dbReference type="SMART" id="SM00267">
    <property type="entry name" value="GGDEF"/>
    <property type="match status" value="1"/>
</dbReference>
<dbReference type="PROSITE" id="PS50883">
    <property type="entry name" value="EAL"/>
    <property type="match status" value="1"/>
</dbReference>
<dbReference type="GO" id="GO:0016020">
    <property type="term" value="C:membrane"/>
    <property type="evidence" value="ECO:0007669"/>
    <property type="project" value="InterPro"/>
</dbReference>
<dbReference type="Pfam" id="PF00672">
    <property type="entry name" value="HAMP"/>
    <property type="match status" value="1"/>
</dbReference>
<evidence type="ECO:0000313" key="5">
    <source>
        <dbReference type="EMBL" id="QWT49365.1"/>
    </source>
</evidence>
<keyword evidence="6" id="KW-1185">Reference proteome</keyword>
<dbReference type="CDD" id="cd06225">
    <property type="entry name" value="HAMP"/>
    <property type="match status" value="1"/>
</dbReference>
<organism evidence="5 6">
    <name type="scientific">Azospira inquinata</name>
    <dbReference type="NCBI Taxonomy" id="2785627"/>
    <lineage>
        <taxon>Bacteria</taxon>
        <taxon>Pseudomonadati</taxon>
        <taxon>Pseudomonadota</taxon>
        <taxon>Betaproteobacteria</taxon>
        <taxon>Rhodocyclales</taxon>
        <taxon>Rhodocyclaceae</taxon>
        <taxon>Azospira</taxon>
    </lineage>
</organism>
<evidence type="ECO:0000259" key="2">
    <source>
        <dbReference type="PROSITE" id="PS50883"/>
    </source>
</evidence>
<dbReference type="InterPro" id="IPR003660">
    <property type="entry name" value="HAMP_dom"/>
</dbReference>
<evidence type="ECO:0000259" key="4">
    <source>
        <dbReference type="PROSITE" id="PS50887"/>
    </source>
</evidence>
<dbReference type="GO" id="GO:0007165">
    <property type="term" value="P:signal transduction"/>
    <property type="evidence" value="ECO:0007669"/>
    <property type="project" value="InterPro"/>
</dbReference>
<dbReference type="Pfam" id="PF00990">
    <property type="entry name" value="GGDEF"/>
    <property type="match status" value="1"/>
</dbReference>
<dbReference type="RefSeq" id="WP_216127316.1">
    <property type="nucleotide sequence ID" value="NZ_CP064782.1"/>
</dbReference>
<dbReference type="PROSITE" id="PS50885">
    <property type="entry name" value="HAMP"/>
    <property type="match status" value="1"/>
</dbReference>
<dbReference type="PANTHER" id="PTHR33121">
    <property type="entry name" value="CYCLIC DI-GMP PHOSPHODIESTERASE PDEF"/>
    <property type="match status" value="1"/>
</dbReference>
<dbReference type="SMART" id="SM00304">
    <property type="entry name" value="HAMP"/>
    <property type="match status" value="1"/>
</dbReference>
<dbReference type="FunFam" id="3.30.70.270:FF:000001">
    <property type="entry name" value="Diguanylate cyclase domain protein"/>
    <property type="match status" value="1"/>
</dbReference>
<protein>
    <submittedName>
        <fullName evidence="5">EAL domain-containing protein</fullName>
    </submittedName>
</protein>
<dbReference type="NCBIfam" id="TIGR00254">
    <property type="entry name" value="GGDEF"/>
    <property type="match status" value="1"/>
</dbReference>
<dbReference type="CDD" id="cd01949">
    <property type="entry name" value="GGDEF"/>
    <property type="match status" value="1"/>
</dbReference>
<dbReference type="SMART" id="SM00052">
    <property type="entry name" value="EAL"/>
    <property type="match status" value="1"/>
</dbReference>
<feature type="domain" description="HAMP" evidence="3">
    <location>
        <begin position="205"/>
        <end position="257"/>
    </location>
</feature>
<dbReference type="Pfam" id="PF00563">
    <property type="entry name" value="EAL"/>
    <property type="match status" value="1"/>
</dbReference>
<dbReference type="PANTHER" id="PTHR33121:SF23">
    <property type="entry name" value="CYCLIC DI-GMP PHOSPHODIESTERASE PDEB"/>
    <property type="match status" value="1"/>
</dbReference>
<keyword evidence="1" id="KW-1133">Transmembrane helix</keyword>
<accession>A0A975XV24</accession>